<evidence type="ECO:0000256" key="1">
    <source>
        <dbReference type="SAM" id="Phobius"/>
    </source>
</evidence>
<protein>
    <submittedName>
        <fullName evidence="2">Uncharacterized protein</fullName>
    </submittedName>
</protein>
<evidence type="ECO:0000313" key="3">
    <source>
        <dbReference type="Proteomes" id="UP001589683"/>
    </source>
</evidence>
<keyword evidence="1" id="KW-1133">Transmembrane helix</keyword>
<name>A0ABV5JES3_9RHOB</name>
<feature type="transmembrane region" description="Helical" evidence="1">
    <location>
        <begin position="12"/>
        <end position="34"/>
    </location>
</feature>
<dbReference type="Proteomes" id="UP001589683">
    <property type="component" value="Unassembled WGS sequence"/>
</dbReference>
<organism evidence="2 3">
    <name type="scientific">Pseudohalocynthiibacter aestuariivivens</name>
    <dbReference type="NCBI Taxonomy" id="1591409"/>
    <lineage>
        <taxon>Bacteria</taxon>
        <taxon>Pseudomonadati</taxon>
        <taxon>Pseudomonadota</taxon>
        <taxon>Alphaproteobacteria</taxon>
        <taxon>Rhodobacterales</taxon>
        <taxon>Paracoccaceae</taxon>
        <taxon>Pseudohalocynthiibacter</taxon>
    </lineage>
</organism>
<dbReference type="RefSeq" id="WP_246531811.1">
    <property type="nucleotide sequence ID" value="NZ_JAGFNU010000013.1"/>
</dbReference>
<gene>
    <name evidence="2" type="ORF">ACFFUT_09125</name>
</gene>
<accession>A0ABV5JES3</accession>
<keyword evidence="1" id="KW-0472">Membrane</keyword>
<evidence type="ECO:0000313" key="2">
    <source>
        <dbReference type="EMBL" id="MFB9231945.1"/>
    </source>
</evidence>
<sequence>MIVRTLKIVRNVTFLLWFSASLAFSAIGLGIWAMNLSLKVATMTASAASTAVRHRRQIAKAISREKAKGRLRRMMVAVPVLGSGVAISFEAYDYYQWQEENAEGTFSDYSCEVSEITAEVMDEVLQELPELIRPSPEMVSSKLPACENLD</sequence>
<reference evidence="2 3" key="1">
    <citation type="submission" date="2024-09" db="EMBL/GenBank/DDBJ databases">
        <authorList>
            <person name="Sun Q."/>
            <person name="Mori K."/>
        </authorList>
    </citation>
    <scope>NUCLEOTIDE SEQUENCE [LARGE SCALE GENOMIC DNA]</scope>
    <source>
        <strain evidence="2 3">CECT 8726</strain>
    </source>
</reference>
<comment type="caution">
    <text evidence="2">The sequence shown here is derived from an EMBL/GenBank/DDBJ whole genome shotgun (WGS) entry which is preliminary data.</text>
</comment>
<proteinExistence type="predicted"/>
<keyword evidence="1" id="KW-0812">Transmembrane</keyword>
<dbReference type="EMBL" id="JBHMEA010000034">
    <property type="protein sequence ID" value="MFB9231945.1"/>
    <property type="molecule type" value="Genomic_DNA"/>
</dbReference>
<keyword evidence="3" id="KW-1185">Reference proteome</keyword>